<feature type="repeat" description="PPR" evidence="2">
    <location>
        <begin position="604"/>
        <end position="638"/>
    </location>
</feature>
<dbReference type="PROSITE" id="PS51375">
    <property type="entry name" value="PPR"/>
    <property type="match status" value="9"/>
</dbReference>
<sequence>MASLRCGLLPSNHLVSDTFPNLNCHKSNLFTPKFKFQVSTVGNHGFKDTKVSSQNSSHKLLVTAPENATGFSIPDRNGTNEHGESQSPVKLLRINQNSPYDCKQIHGQFVKWSMIKSSSMIGNKLTILYLKKGSLDDARRLFDKIPDRTPQVYAMMIGSYCRSEQWYDLFSVLSLLVDDGLLPDRYLAPTILKACSAVKLLTSGKMVHAHVVRKEMGADVFVGNALIDLYANCGDLRSSRCVFDTMKERDVISWTSLVTAYMDGGRVNEANEVFCSMQLSGVKPDVISWNALISGFARNIEIEMAIQCLDEMQEKGLKPRVTSWNGVISGCVQNGYFEDALDVFSDMLSVAENPNVVSIVSILPACAGLKHLKLGREIHGYVFKSELWGNIHVKGSLIDMYSKCGRSDCAEKVFVQEENKNIAIWNEMIAACVNDKKMEAALSLLRSMQNDGLKPDEITYNTLLAGYARKGKKNEAYAVLNQMTQMNLKPNIVSFNVLVSGYQQCGLTYEALKLFRIMQSPSNDGLTNGALNAALQPNSVTSTSALAACADINLLWQGKEIHGFVLKNGFEANIFVSSALIDMYAKCDYIASAAKVFWNIDNRNTVAWNSLIMGYINDKQPEEAFKLFHAMLCEGLDPSPITFLILLPACVDMAAPNVGREIHGYVIKSQLNELKNSLASVLINMYGKCGSITEAKLVFDSQNEKDIAIWNAMISTYSAHGMVKDAVALSEHMKLSGTLPNHETFVALLSACTSGGLVEEGWQIFNAMENCYGISASLEHYTCMIGILGAASLLDEALDLIKQMPYVPDARLWATLLQACRVHQNPEVESSAKALF</sequence>
<dbReference type="FunFam" id="1.25.40.10:FF:000158">
    <property type="entry name" value="pentatricopeptide repeat-containing protein At2g33680"/>
    <property type="match status" value="1"/>
</dbReference>
<reference evidence="3 4" key="1">
    <citation type="submission" date="2024-02" db="EMBL/GenBank/DDBJ databases">
        <authorList>
            <person name="Vignale AGUSTIN F."/>
            <person name="Sosa J E."/>
            <person name="Modenutti C."/>
        </authorList>
    </citation>
    <scope>NUCLEOTIDE SEQUENCE [LARGE SCALE GENOMIC DNA]</scope>
</reference>
<proteinExistence type="predicted"/>
<feature type="repeat" description="PPR" evidence="2">
    <location>
        <begin position="456"/>
        <end position="490"/>
    </location>
</feature>
<evidence type="ECO:0000313" key="4">
    <source>
        <dbReference type="Proteomes" id="UP001642360"/>
    </source>
</evidence>
<keyword evidence="1" id="KW-0677">Repeat</keyword>
<dbReference type="FunFam" id="1.25.40.10:FF:000344">
    <property type="entry name" value="Pentatricopeptide repeat-containing protein"/>
    <property type="match status" value="1"/>
</dbReference>
<evidence type="ECO:0000256" key="2">
    <source>
        <dbReference type="PROSITE-ProRule" id="PRU00708"/>
    </source>
</evidence>
<gene>
    <name evidence="3" type="ORF">ILEXP_LOCUS3265</name>
</gene>
<evidence type="ECO:0008006" key="5">
    <source>
        <dbReference type="Google" id="ProtNLM"/>
    </source>
</evidence>
<feature type="repeat" description="PPR" evidence="2">
    <location>
        <begin position="491"/>
        <end position="521"/>
    </location>
</feature>
<dbReference type="Pfam" id="PF13812">
    <property type="entry name" value="PPR_3"/>
    <property type="match status" value="1"/>
</dbReference>
<dbReference type="GO" id="GO:0016070">
    <property type="term" value="P:RNA metabolic process"/>
    <property type="evidence" value="ECO:0007669"/>
    <property type="project" value="UniProtKB-ARBA"/>
</dbReference>
<feature type="repeat" description="PPR" evidence="2">
    <location>
        <begin position="149"/>
        <end position="183"/>
    </location>
</feature>
<dbReference type="NCBIfam" id="TIGR00756">
    <property type="entry name" value="PPR"/>
    <property type="match status" value="7"/>
</dbReference>
<dbReference type="Pfam" id="PF13041">
    <property type="entry name" value="PPR_2"/>
    <property type="match status" value="4"/>
</dbReference>
<feature type="repeat" description="PPR" evidence="2">
    <location>
        <begin position="285"/>
        <end position="319"/>
    </location>
</feature>
<dbReference type="EMBL" id="CAUOFW020000747">
    <property type="protein sequence ID" value="CAK9136289.1"/>
    <property type="molecule type" value="Genomic_DNA"/>
</dbReference>
<dbReference type="Gene3D" id="1.25.40.10">
    <property type="entry name" value="Tetratricopeptide repeat domain"/>
    <property type="match status" value="6"/>
</dbReference>
<dbReference type="AlphaFoldDB" id="A0ABC8QU73"/>
<feature type="repeat" description="PPR" evidence="2">
    <location>
        <begin position="421"/>
        <end position="455"/>
    </location>
</feature>
<evidence type="ECO:0000313" key="3">
    <source>
        <dbReference type="EMBL" id="CAK9136289.1"/>
    </source>
</evidence>
<protein>
    <recommendedName>
        <fullName evidence="5">Pentatricopeptide repeat-containing protein</fullName>
    </recommendedName>
</protein>
<name>A0ABC8QU73_9AQUA</name>
<dbReference type="PANTHER" id="PTHR47926">
    <property type="entry name" value="PENTATRICOPEPTIDE REPEAT-CONTAINING PROTEIN"/>
    <property type="match status" value="1"/>
</dbReference>
<feature type="repeat" description="PPR" evidence="2">
    <location>
        <begin position="320"/>
        <end position="354"/>
    </location>
</feature>
<dbReference type="InterPro" id="IPR046960">
    <property type="entry name" value="PPR_At4g14850-like_plant"/>
</dbReference>
<dbReference type="PANTHER" id="PTHR47926:SF421">
    <property type="entry name" value="DYW DOMAIN-CONTAINING PROTEIN"/>
    <property type="match status" value="1"/>
</dbReference>
<dbReference type="InterPro" id="IPR011990">
    <property type="entry name" value="TPR-like_helical_dom_sf"/>
</dbReference>
<dbReference type="Pfam" id="PF01535">
    <property type="entry name" value="PPR"/>
    <property type="match status" value="3"/>
</dbReference>
<evidence type="ECO:0000256" key="1">
    <source>
        <dbReference type="ARBA" id="ARBA00022737"/>
    </source>
</evidence>
<accession>A0ABC8QU73</accession>
<dbReference type="Proteomes" id="UP001642360">
    <property type="component" value="Unassembled WGS sequence"/>
</dbReference>
<dbReference type="FunFam" id="1.25.40.10:FF:000073">
    <property type="entry name" value="Pentatricopeptide repeat-containing protein chloroplastic"/>
    <property type="match status" value="1"/>
</dbReference>
<feature type="repeat" description="PPR" evidence="2">
    <location>
        <begin position="250"/>
        <end position="284"/>
    </location>
</feature>
<organism evidence="3 4">
    <name type="scientific">Ilex paraguariensis</name>
    <name type="common">yerba mate</name>
    <dbReference type="NCBI Taxonomy" id="185542"/>
    <lineage>
        <taxon>Eukaryota</taxon>
        <taxon>Viridiplantae</taxon>
        <taxon>Streptophyta</taxon>
        <taxon>Embryophyta</taxon>
        <taxon>Tracheophyta</taxon>
        <taxon>Spermatophyta</taxon>
        <taxon>Magnoliopsida</taxon>
        <taxon>eudicotyledons</taxon>
        <taxon>Gunneridae</taxon>
        <taxon>Pentapetalae</taxon>
        <taxon>asterids</taxon>
        <taxon>campanulids</taxon>
        <taxon>Aquifoliales</taxon>
        <taxon>Aquifoliaceae</taxon>
        <taxon>Ilex</taxon>
    </lineage>
</organism>
<keyword evidence="4" id="KW-1185">Reference proteome</keyword>
<comment type="caution">
    <text evidence="3">The sequence shown here is derived from an EMBL/GenBank/DDBJ whole genome shotgun (WGS) entry which is preliminary data.</text>
</comment>
<feature type="repeat" description="PPR" evidence="2">
    <location>
        <begin position="706"/>
        <end position="740"/>
    </location>
</feature>
<dbReference type="InterPro" id="IPR002885">
    <property type="entry name" value="PPR_rpt"/>
</dbReference>
<dbReference type="GO" id="GO:0099402">
    <property type="term" value="P:plant organ development"/>
    <property type="evidence" value="ECO:0007669"/>
    <property type="project" value="UniProtKB-ARBA"/>
</dbReference>